<evidence type="ECO:0000313" key="3">
    <source>
        <dbReference type="Proteomes" id="UP000887565"/>
    </source>
</evidence>
<dbReference type="GO" id="GO:0005524">
    <property type="term" value="F:ATP binding"/>
    <property type="evidence" value="ECO:0007669"/>
    <property type="project" value="InterPro"/>
</dbReference>
<name>A0A915JVP1_ROMCU</name>
<dbReference type="Proteomes" id="UP000887565">
    <property type="component" value="Unplaced"/>
</dbReference>
<dbReference type="GO" id="GO:0008017">
    <property type="term" value="F:microtubule binding"/>
    <property type="evidence" value="ECO:0007669"/>
    <property type="project" value="InterPro"/>
</dbReference>
<feature type="domain" description="Kinesin motor" evidence="2">
    <location>
        <begin position="1"/>
        <end position="28"/>
    </location>
</feature>
<dbReference type="InterPro" id="IPR001752">
    <property type="entry name" value="Kinesin_motor_dom"/>
</dbReference>
<evidence type="ECO:0000259" key="2">
    <source>
        <dbReference type="PROSITE" id="PS50067"/>
    </source>
</evidence>
<comment type="similarity">
    <text evidence="1">Belongs to the TRAFAC class myosin-kinesin ATPase superfamily. Kinesin family.</text>
</comment>
<comment type="caution">
    <text evidence="1">Lacks conserved residue(s) required for the propagation of feature annotation.</text>
</comment>
<proteinExistence type="inferred from homology"/>
<protein>
    <submittedName>
        <fullName evidence="4">Kinesin motor domain-containing protein</fullName>
    </submittedName>
</protein>
<dbReference type="WBParaSite" id="nRc.2.0.1.t30475-RA">
    <property type="protein sequence ID" value="nRc.2.0.1.t30475-RA"/>
    <property type="gene ID" value="nRc.2.0.1.g30475"/>
</dbReference>
<accession>A0A915JVP1</accession>
<sequence>MIVNISPCASSFDATLQVLQFSAIAKQVRQRAILASKTLRSNRLLAPSEATSKVATEKEDDEFDGDNPVSLLSSNDDLDYPCSQNYIALT</sequence>
<keyword evidence="3" id="KW-1185">Reference proteome</keyword>
<dbReference type="GO" id="GO:0007018">
    <property type="term" value="P:microtubule-based movement"/>
    <property type="evidence" value="ECO:0007669"/>
    <property type="project" value="InterPro"/>
</dbReference>
<dbReference type="AlphaFoldDB" id="A0A915JVP1"/>
<evidence type="ECO:0000256" key="1">
    <source>
        <dbReference type="PROSITE-ProRule" id="PRU00283"/>
    </source>
</evidence>
<dbReference type="GO" id="GO:0003777">
    <property type="term" value="F:microtubule motor activity"/>
    <property type="evidence" value="ECO:0007669"/>
    <property type="project" value="InterPro"/>
</dbReference>
<dbReference type="Gene3D" id="1.20.58.1980">
    <property type="match status" value="1"/>
</dbReference>
<dbReference type="PROSITE" id="PS50067">
    <property type="entry name" value="KINESIN_MOTOR_2"/>
    <property type="match status" value="1"/>
</dbReference>
<organism evidence="3 4">
    <name type="scientific">Romanomermis culicivorax</name>
    <name type="common">Nematode worm</name>
    <dbReference type="NCBI Taxonomy" id="13658"/>
    <lineage>
        <taxon>Eukaryota</taxon>
        <taxon>Metazoa</taxon>
        <taxon>Ecdysozoa</taxon>
        <taxon>Nematoda</taxon>
        <taxon>Enoplea</taxon>
        <taxon>Dorylaimia</taxon>
        <taxon>Mermithida</taxon>
        <taxon>Mermithoidea</taxon>
        <taxon>Mermithidae</taxon>
        <taxon>Romanomermis</taxon>
    </lineage>
</organism>
<evidence type="ECO:0000313" key="4">
    <source>
        <dbReference type="WBParaSite" id="nRc.2.0.1.t30475-RA"/>
    </source>
</evidence>
<reference evidence="4" key="1">
    <citation type="submission" date="2022-11" db="UniProtKB">
        <authorList>
            <consortium name="WormBaseParasite"/>
        </authorList>
    </citation>
    <scope>IDENTIFICATION</scope>
</reference>